<evidence type="ECO:0000256" key="1">
    <source>
        <dbReference type="ARBA" id="ARBA00006478"/>
    </source>
</evidence>
<name>Q2HB09_CHAGB</name>
<dbReference type="VEuPathDB" id="FungiDB:CHGG_02595"/>
<organism evidence="5 6">
    <name type="scientific">Chaetomium globosum (strain ATCC 6205 / CBS 148.51 / DSM 1962 / NBRC 6347 / NRRL 1970)</name>
    <name type="common">Soil fungus</name>
    <dbReference type="NCBI Taxonomy" id="306901"/>
    <lineage>
        <taxon>Eukaryota</taxon>
        <taxon>Fungi</taxon>
        <taxon>Dikarya</taxon>
        <taxon>Ascomycota</taxon>
        <taxon>Pezizomycotina</taxon>
        <taxon>Sordariomycetes</taxon>
        <taxon>Sordariomycetidae</taxon>
        <taxon>Sordariales</taxon>
        <taxon>Chaetomiaceae</taxon>
        <taxon>Chaetomium</taxon>
    </lineage>
</organism>
<dbReference type="SUPFAM" id="SSF53271">
    <property type="entry name" value="PRTase-like"/>
    <property type="match status" value="2"/>
</dbReference>
<keyword evidence="2" id="KW-0545">Nucleotide biosynthesis</keyword>
<accession>Q2HB09</accession>
<dbReference type="InterPro" id="IPR005946">
    <property type="entry name" value="Rib-P_diPkinase"/>
</dbReference>
<dbReference type="Proteomes" id="UP000001056">
    <property type="component" value="Unassembled WGS sequence"/>
</dbReference>
<dbReference type="PANTHER" id="PTHR10210">
    <property type="entry name" value="RIBOSE-PHOSPHATE DIPHOSPHOKINASE FAMILY MEMBER"/>
    <property type="match status" value="1"/>
</dbReference>
<dbReference type="GO" id="GO:0000287">
    <property type="term" value="F:magnesium ion binding"/>
    <property type="evidence" value="ECO:0007669"/>
    <property type="project" value="InterPro"/>
</dbReference>
<dbReference type="Pfam" id="PF13793">
    <property type="entry name" value="Pribosyltran_N"/>
    <property type="match status" value="1"/>
</dbReference>
<dbReference type="SMART" id="SM01400">
    <property type="entry name" value="Pribosyltran_N"/>
    <property type="match status" value="1"/>
</dbReference>
<dbReference type="GO" id="GO:0005737">
    <property type="term" value="C:cytoplasm"/>
    <property type="evidence" value="ECO:0007669"/>
    <property type="project" value="TreeGrafter"/>
</dbReference>
<reference evidence="6" key="1">
    <citation type="journal article" date="2015" name="Genome Announc.">
        <title>Draft genome sequence of the cellulolytic fungus Chaetomium globosum.</title>
        <authorList>
            <person name="Cuomo C.A."/>
            <person name="Untereiner W.A."/>
            <person name="Ma L.-J."/>
            <person name="Grabherr M."/>
            <person name="Birren B.W."/>
        </authorList>
    </citation>
    <scope>NUCLEOTIDE SEQUENCE [LARGE SCALE GENOMIC DNA]</scope>
    <source>
        <strain evidence="6">ATCC 6205 / CBS 148.51 / DSM 1962 / NBRC 6347 / NRRL 1970</strain>
    </source>
</reference>
<keyword evidence="6" id="KW-1185">Reference proteome</keyword>
<sequence length="466" mass="49590">MVRNIVILAGSSHPAFVDKVAGALGVAPSSRVLTKFASGETRCEIRDSVRGKDVYIVQSFGTGDDGDGSTNGVDQGPEAGEGQQPSPAAGPKHTVNDYFIELCIMISACKTGSAKRVTAVLPLFPYSRQPDLPFSKVGAPLVGMPTAPAQQQQQQQQQGKGAAVQYTFESVPATPGPNIPRTVGLSTAGVDVVEMMGSLRSKGGSGRVSPAPTSVPQQQQQQPDSYTTHDYENPALMMALQAKPGHKQFMAQSGSLVADLLTCAGADRILTCDLHESAYQGFFDIPVDNLYARPLLKRYIQQNIPNYRDAVIVSPDAGGAKRATAIADSLGLAFALIHKERRPPKISQAPKATMMLVGSVAARVCILIDDLADTANTITRAAKLLKREGAVRVVALLTHGVLSGDAIARINASALDAVVVTDTVPQDPRRRRLCPKLEVLDISATFAEAIRRVHHGESVSMLFQYD</sequence>
<evidence type="ECO:0000313" key="5">
    <source>
        <dbReference type="EMBL" id="EAQ90660.1"/>
    </source>
</evidence>
<dbReference type="OrthoDB" id="413572at2759"/>
<dbReference type="InParanoid" id="Q2HB09"/>
<dbReference type="CDD" id="cd06223">
    <property type="entry name" value="PRTases_typeI"/>
    <property type="match status" value="1"/>
</dbReference>
<dbReference type="FunFam" id="3.40.50.2020:FF:000030">
    <property type="entry name" value="Ribose-phosphate pyrophosphokinase II"/>
    <property type="match status" value="1"/>
</dbReference>
<proteinExistence type="inferred from homology"/>
<dbReference type="eggNOG" id="KOG1448">
    <property type="taxonomic scope" value="Eukaryota"/>
</dbReference>
<dbReference type="OMA" id="TCDLHES"/>
<dbReference type="GO" id="GO:0002189">
    <property type="term" value="C:ribose phosphate diphosphokinase complex"/>
    <property type="evidence" value="ECO:0007669"/>
    <property type="project" value="TreeGrafter"/>
</dbReference>
<dbReference type="GO" id="GO:0005524">
    <property type="term" value="F:ATP binding"/>
    <property type="evidence" value="ECO:0007669"/>
    <property type="project" value="TreeGrafter"/>
</dbReference>
<dbReference type="InterPro" id="IPR000836">
    <property type="entry name" value="PRTase_dom"/>
</dbReference>
<protein>
    <recommendedName>
        <fullName evidence="4">Ribose-phosphate pyrophosphokinase N-terminal domain-containing protein</fullName>
    </recommendedName>
</protein>
<dbReference type="InterPro" id="IPR029057">
    <property type="entry name" value="PRTase-like"/>
</dbReference>
<dbReference type="Pfam" id="PF14572">
    <property type="entry name" value="Pribosyl_synth"/>
    <property type="match status" value="1"/>
</dbReference>
<dbReference type="STRING" id="306901.Q2HB09"/>
<dbReference type="EMBL" id="CH408030">
    <property type="protein sequence ID" value="EAQ90660.1"/>
    <property type="molecule type" value="Genomic_DNA"/>
</dbReference>
<evidence type="ECO:0000256" key="2">
    <source>
        <dbReference type="ARBA" id="ARBA00022727"/>
    </source>
</evidence>
<dbReference type="HOGENOM" id="CLU_033546_0_1_1"/>
<feature type="domain" description="Ribose-phosphate pyrophosphokinase N-terminal" evidence="4">
    <location>
        <begin position="5"/>
        <end position="130"/>
    </location>
</feature>
<dbReference type="FunCoup" id="Q2HB09">
    <property type="interactions" value="193"/>
</dbReference>
<dbReference type="Gene3D" id="3.40.50.2020">
    <property type="match status" value="3"/>
</dbReference>
<comment type="similarity">
    <text evidence="1">Belongs to the ribose-phosphate pyrophosphokinase family.</text>
</comment>
<evidence type="ECO:0000256" key="3">
    <source>
        <dbReference type="SAM" id="MobiDB-lite"/>
    </source>
</evidence>
<evidence type="ECO:0000259" key="4">
    <source>
        <dbReference type="Pfam" id="PF13793"/>
    </source>
</evidence>
<dbReference type="InterPro" id="IPR029099">
    <property type="entry name" value="Pribosyltran_N"/>
</dbReference>
<gene>
    <name evidence="5" type="ORF">CHGG_02595</name>
</gene>
<dbReference type="PANTHER" id="PTHR10210:SF36">
    <property type="entry name" value="RIBOSE-PHOSPHATE PYROPHOSPHOKINASE 5"/>
    <property type="match status" value="1"/>
</dbReference>
<dbReference type="GeneID" id="4389924"/>
<dbReference type="GO" id="GO:0006015">
    <property type="term" value="P:5-phosphoribose 1-diphosphate biosynthetic process"/>
    <property type="evidence" value="ECO:0007669"/>
    <property type="project" value="TreeGrafter"/>
</dbReference>
<dbReference type="GO" id="GO:0004749">
    <property type="term" value="F:ribose phosphate diphosphokinase activity"/>
    <property type="evidence" value="ECO:0007669"/>
    <property type="project" value="TreeGrafter"/>
</dbReference>
<dbReference type="GO" id="GO:0006164">
    <property type="term" value="P:purine nucleotide biosynthetic process"/>
    <property type="evidence" value="ECO:0007669"/>
    <property type="project" value="TreeGrafter"/>
</dbReference>
<feature type="region of interest" description="Disordered" evidence="3">
    <location>
        <begin position="199"/>
        <end position="226"/>
    </location>
</feature>
<dbReference type="AlphaFoldDB" id="Q2HB09"/>
<dbReference type="NCBIfam" id="TIGR01251">
    <property type="entry name" value="ribP_PPkin"/>
    <property type="match status" value="1"/>
</dbReference>
<evidence type="ECO:0000313" key="6">
    <source>
        <dbReference type="Proteomes" id="UP000001056"/>
    </source>
</evidence>
<dbReference type="RefSeq" id="XP_001229111.1">
    <property type="nucleotide sequence ID" value="XM_001229110.1"/>
</dbReference>
<feature type="region of interest" description="Disordered" evidence="3">
    <location>
        <begin position="60"/>
        <end position="91"/>
    </location>
</feature>